<proteinExistence type="predicted"/>
<feature type="transmembrane region" description="Helical" evidence="1">
    <location>
        <begin position="79"/>
        <end position="101"/>
    </location>
</feature>
<sequence length="109" mass="12730">MYAYNRKKYYTLLEEFQKRHVFPAPYSFHCLVGFFGAAPMSYFFMGIMKKKKVFFLNRDSSAYDFFDNNKGKSIGWISALYYAHITSFICVVLIALLGAALELKARFFP</sequence>
<dbReference type="Proteomes" id="UP000319715">
    <property type="component" value="Unassembled WGS sequence"/>
</dbReference>
<name>A0ABY3A5A6_9GAMM</name>
<dbReference type="EMBL" id="VICF01000001">
    <property type="protein sequence ID" value="TQC77574.1"/>
    <property type="molecule type" value="Genomic_DNA"/>
</dbReference>
<keyword evidence="3" id="KW-1185">Reference proteome</keyword>
<keyword evidence="1" id="KW-0472">Membrane</keyword>
<evidence type="ECO:0000256" key="1">
    <source>
        <dbReference type="SAM" id="Phobius"/>
    </source>
</evidence>
<organism evidence="2 3">
    <name type="scientific">Pantoea dispersa</name>
    <dbReference type="NCBI Taxonomy" id="59814"/>
    <lineage>
        <taxon>Bacteria</taxon>
        <taxon>Pseudomonadati</taxon>
        <taxon>Pseudomonadota</taxon>
        <taxon>Gammaproteobacteria</taxon>
        <taxon>Enterobacterales</taxon>
        <taxon>Erwiniaceae</taxon>
        <taxon>Pantoea</taxon>
    </lineage>
</organism>
<comment type="caution">
    <text evidence="2">The sequence shown here is derived from an EMBL/GenBank/DDBJ whole genome shotgun (WGS) entry which is preliminary data.</text>
</comment>
<accession>A0ABY3A5A6</accession>
<keyword evidence="1" id="KW-1133">Transmembrane helix</keyword>
<keyword evidence="1" id="KW-0812">Transmembrane</keyword>
<protein>
    <submittedName>
        <fullName evidence="2">Uncharacterized protein</fullName>
    </submittedName>
</protein>
<feature type="transmembrane region" description="Helical" evidence="1">
    <location>
        <begin position="26"/>
        <end position="48"/>
    </location>
</feature>
<evidence type="ECO:0000313" key="2">
    <source>
        <dbReference type="EMBL" id="TQC77574.1"/>
    </source>
</evidence>
<evidence type="ECO:0000313" key="3">
    <source>
        <dbReference type="Proteomes" id="UP000319715"/>
    </source>
</evidence>
<reference evidence="2 3" key="1">
    <citation type="submission" date="2019-06" db="EMBL/GenBank/DDBJ databases">
        <title>Pantoea dispersa Assembly.</title>
        <authorList>
            <person name="Wang J."/>
        </authorList>
    </citation>
    <scope>NUCLEOTIDE SEQUENCE [LARGE SCALE GENOMIC DNA]</scope>
    <source>
        <strain evidence="3">bio</strain>
    </source>
</reference>
<gene>
    <name evidence="2" type="ORF">FK492_04280</name>
</gene>